<reference evidence="2" key="1">
    <citation type="submission" date="2022-11" db="EMBL/GenBank/DDBJ databases">
        <title>Centuries of genome instability and evolution in soft-shell clam transmissible cancer (bioRxiv).</title>
        <authorList>
            <person name="Hart S.F.M."/>
            <person name="Yonemitsu M.A."/>
            <person name="Giersch R.M."/>
            <person name="Beal B.F."/>
            <person name="Arriagada G."/>
            <person name="Davis B.W."/>
            <person name="Ostrander E.A."/>
            <person name="Goff S.P."/>
            <person name="Metzger M.J."/>
        </authorList>
    </citation>
    <scope>NUCLEOTIDE SEQUENCE</scope>
    <source>
        <strain evidence="2">MELC-2E11</strain>
        <tissue evidence="2">Siphon/mantle</tissue>
    </source>
</reference>
<dbReference type="EMBL" id="CP111015">
    <property type="protein sequence ID" value="WAR02048.1"/>
    <property type="molecule type" value="Genomic_DNA"/>
</dbReference>
<evidence type="ECO:0000313" key="2">
    <source>
        <dbReference type="EMBL" id="WAR02048.1"/>
    </source>
</evidence>
<proteinExistence type="predicted"/>
<evidence type="ECO:0000313" key="3">
    <source>
        <dbReference type="Proteomes" id="UP001164746"/>
    </source>
</evidence>
<feature type="compositionally biased region" description="Polar residues" evidence="1">
    <location>
        <begin position="80"/>
        <end position="94"/>
    </location>
</feature>
<keyword evidence="3" id="KW-1185">Reference proteome</keyword>
<name>A0ABY7DZK1_MYAAR</name>
<gene>
    <name evidence="2" type="ORF">MAR_008606</name>
</gene>
<feature type="non-terminal residue" evidence="2">
    <location>
        <position position="106"/>
    </location>
</feature>
<protein>
    <submittedName>
        <fullName evidence="2">Uncharacterized protein</fullName>
    </submittedName>
</protein>
<accession>A0ABY7DZK1</accession>
<feature type="region of interest" description="Disordered" evidence="1">
    <location>
        <begin position="67"/>
        <end position="106"/>
    </location>
</feature>
<evidence type="ECO:0000256" key="1">
    <source>
        <dbReference type="SAM" id="MobiDB-lite"/>
    </source>
</evidence>
<sequence length="106" mass="11947">MTLRFCIKLNWECCISIGDDEENRENAQNNNVEFSLGRNSENNSQIFANSPPPPNYSQLEFDQAVSDSANGNTELRETTIETTPSSDTVTQPPSYSDVIRNEVDFH</sequence>
<organism evidence="2 3">
    <name type="scientific">Mya arenaria</name>
    <name type="common">Soft-shell clam</name>
    <dbReference type="NCBI Taxonomy" id="6604"/>
    <lineage>
        <taxon>Eukaryota</taxon>
        <taxon>Metazoa</taxon>
        <taxon>Spiralia</taxon>
        <taxon>Lophotrochozoa</taxon>
        <taxon>Mollusca</taxon>
        <taxon>Bivalvia</taxon>
        <taxon>Autobranchia</taxon>
        <taxon>Heteroconchia</taxon>
        <taxon>Euheterodonta</taxon>
        <taxon>Imparidentia</taxon>
        <taxon>Neoheterodontei</taxon>
        <taxon>Myida</taxon>
        <taxon>Myoidea</taxon>
        <taxon>Myidae</taxon>
        <taxon>Mya</taxon>
    </lineage>
</organism>
<dbReference type="Proteomes" id="UP001164746">
    <property type="component" value="Chromosome 4"/>
</dbReference>